<accession>A0A7W6J310</accession>
<comment type="caution">
    <text evidence="2">The sequence shown here is derived from an EMBL/GenBank/DDBJ whole genome shotgun (WGS) entry which is preliminary data.</text>
</comment>
<proteinExistence type="predicted"/>
<keyword evidence="3" id="KW-1185">Reference proteome</keyword>
<keyword evidence="2" id="KW-0238">DNA-binding</keyword>
<dbReference type="InterPro" id="IPR000281">
    <property type="entry name" value="HTH_RpiR"/>
</dbReference>
<dbReference type="InterPro" id="IPR047640">
    <property type="entry name" value="RpiR-like"/>
</dbReference>
<evidence type="ECO:0000313" key="2">
    <source>
        <dbReference type="EMBL" id="MBB4062973.1"/>
    </source>
</evidence>
<dbReference type="GO" id="GO:0097367">
    <property type="term" value="F:carbohydrate derivative binding"/>
    <property type="evidence" value="ECO:0007669"/>
    <property type="project" value="InterPro"/>
</dbReference>
<dbReference type="InterPro" id="IPR036388">
    <property type="entry name" value="WH-like_DNA-bd_sf"/>
</dbReference>
<dbReference type="GO" id="GO:0003677">
    <property type="term" value="F:DNA binding"/>
    <property type="evidence" value="ECO:0007669"/>
    <property type="project" value="UniProtKB-KW"/>
</dbReference>
<gene>
    <name evidence="2" type="ORF">GGR23_000134</name>
</gene>
<dbReference type="GO" id="GO:1901135">
    <property type="term" value="P:carbohydrate derivative metabolic process"/>
    <property type="evidence" value="ECO:0007669"/>
    <property type="project" value="InterPro"/>
</dbReference>
<organism evidence="2 3">
    <name type="scientific">Gellertiella hungarica</name>
    <dbReference type="NCBI Taxonomy" id="1572859"/>
    <lineage>
        <taxon>Bacteria</taxon>
        <taxon>Pseudomonadati</taxon>
        <taxon>Pseudomonadota</taxon>
        <taxon>Alphaproteobacteria</taxon>
        <taxon>Hyphomicrobiales</taxon>
        <taxon>Rhizobiaceae</taxon>
        <taxon>Gellertiella</taxon>
    </lineage>
</organism>
<dbReference type="Gene3D" id="1.10.10.10">
    <property type="entry name" value="Winged helix-like DNA-binding domain superfamily/Winged helix DNA-binding domain"/>
    <property type="match status" value="1"/>
</dbReference>
<sequence>MDSLFEKFNQSLKSGTPAEKRLARYYLEHPADISFETAATVADRLDLSPMTVGRFLRAMDIESHQLRQVRTSAAAASAEVAHANPGVSEPQRGFDHLRDQVESLHQVQALRAEPAWRQMIELLARPAEVFVASWGPTQPLAAHFACRLAEVRDRVRHVDGTDGIYLELLATRRDDGLLTVLDDRVGASRLERLCRAAKETGLRVLLFTHRMRVEPAQAADMVIRLPACPRGSAMDPIAVAALIELAVHGIGAAKGPLAMERAGRVAELQTYFEAGA</sequence>
<dbReference type="GO" id="GO:0003700">
    <property type="term" value="F:DNA-binding transcription factor activity"/>
    <property type="evidence" value="ECO:0007669"/>
    <property type="project" value="InterPro"/>
</dbReference>
<dbReference type="Gene3D" id="3.40.50.10490">
    <property type="entry name" value="Glucose-6-phosphate isomerase like protein, domain 1"/>
    <property type="match status" value="1"/>
</dbReference>
<dbReference type="PROSITE" id="PS51071">
    <property type="entry name" value="HTH_RPIR"/>
    <property type="match status" value="1"/>
</dbReference>
<protein>
    <submittedName>
        <fullName evidence="2">DNA-binding MurR/RpiR family transcriptional regulator</fullName>
    </submittedName>
</protein>
<feature type="domain" description="HTH rpiR-type" evidence="1">
    <location>
        <begin position="2"/>
        <end position="78"/>
    </location>
</feature>
<dbReference type="RefSeq" id="WP_183364177.1">
    <property type="nucleotide sequence ID" value="NZ_JACIEZ010000001.1"/>
</dbReference>
<reference evidence="2 3" key="1">
    <citation type="submission" date="2020-08" db="EMBL/GenBank/DDBJ databases">
        <title>Genomic Encyclopedia of Type Strains, Phase IV (KMG-IV): sequencing the most valuable type-strain genomes for metagenomic binning, comparative biology and taxonomic classification.</title>
        <authorList>
            <person name="Goeker M."/>
        </authorList>
    </citation>
    <scope>NUCLEOTIDE SEQUENCE [LARGE SCALE GENOMIC DNA]</scope>
    <source>
        <strain evidence="2 3">DSM 29853</strain>
    </source>
</reference>
<dbReference type="EMBL" id="JACIEZ010000001">
    <property type="protein sequence ID" value="MBB4062973.1"/>
    <property type="molecule type" value="Genomic_DNA"/>
</dbReference>
<dbReference type="PANTHER" id="PTHR30514">
    <property type="entry name" value="GLUCOKINASE"/>
    <property type="match status" value="1"/>
</dbReference>
<name>A0A7W6J310_9HYPH</name>
<dbReference type="InterPro" id="IPR046348">
    <property type="entry name" value="SIS_dom_sf"/>
</dbReference>
<dbReference type="AlphaFoldDB" id="A0A7W6J310"/>
<dbReference type="PANTHER" id="PTHR30514:SF18">
    <property type="entry name" value="RPIR-FAMILY TRANSCRIPTIONAL REGULATOR"/>
    <property type="match status" value="1"/>
</dbReference>
<evidence type="ECO:0000313" key="3">
    <source>
        <dbReference type="Proteomes" id="UP000528286"/>
    </source>
</evidence>
<dbReference type="InterPro" id="IPR009057">
    <property type="entry name" value="Homeodomain-like_sf"/>
</dbReference>
<dbReference type="SUPFAM" id="SSF53697">
    <property type="entry name" value="SIS domain"/>
    <property type="match status" value="1"/>
</dbReference>
<dbReference type="Proteomes" id="UP000528286">
    <property type="component" value="Unassembled WGS sequence"/>
</dbReference>
<evidence type="ECO:0000259" key="1">
    <source>
        <dbReference type="PROSITE" id="PS51071"/>
    </source>
</evidence>
<dbReference type="SUPFAM" id="SSF46689">
    <property type="entry name" value="Homeodomain-like"/>
    <property type="match status" value="1"/>
</dbReference>